<feature type="transmembrane region" description="Helical" evidence="1">
    <location>
        <begin position="42"/>
        <end position="58"/>
    </location>
</feature>
<organism evidence="2">
    <name type="scientific">viral metagenome</name>
    <dbReference type="NCBI Taxonomy" id="1070528"/>
    <lineage>
        <taxon>unclassified sequences</taxon>
        <taxon>metagenomes</taxon>
        <taxon>organismal metagenomes</taxon>
    </lineage>
</organism>
<evidence type="ECO:0000256" key="1">
    <source>
        <dbReference type="SAM" id="Phobius"/>
    </source>
</evidence>
<keyword evidence="1" id="KW-0812">Transmembrane</keyword>
<accession>A0A6C0BT25</accession>
<dbReference type="EMBL" id="MN739222">
    <property type="protein sequence ID" value="QHS94423.1"/>
    <property type="molecule type" value="Genomic_DNA"/>
</dbReference>
<keyword evidence="1" id="KW-1133">Transmembrane helix</keyword>
<proteinExistence type="predicted"/>
<sequence>MSFCISLIPYNCFLPTCFNLSIISLSSPKNSSNCLIPSSPNALKFMILFVVLLLFEIIV</sequence>
<protein>
    <submittedName>
        <fullName evidence="2">Uncharacterized protein</fullName>
    </submittedName>
</protein>
<evidence type="ECO:0000313" key="2">
    <source>
        <dbReference type="EMBL" id="QHS94423.1"/>
    </source>
</evidence>
<dbReference type="AlphaFoldDB" id="A0A6C0BT25"/>
<name>A0A6C0BT25_9ZZZZ</name>
<reference evidence="2" key="1">
    <citation type="journal article" date="2020" name="Nature">
        <title>Giant virus diversity and host interactions through global metagenomics.</title>
        <authorList>
            <person name="Schulz F."/>
            <person name="Roux S."/>
            <person name="Paez-Espino D."/>
            <person name="Jungbluth S."/>
            <person name="Walsh D.A."/>
            <person name="Denef V.J."/>
            <person name="McMahon K.D."/>
            <person name="Konstantinidis K.T."/>
            <person name="Eloe-Fadrosh E.A."/>
            <person name="Kyrpides N.C."/>
            <person name="Woyke T."/>
        </authorList>
    </citation>
    <scope>NUCLEOTIDE SEQUENCE</scope>
    <source>
        <strain evidence="2">GVMAG-M-3300018416-26</strain>
    </source>
</reference>
<keyword evidence="1" id="KW-0472">Membrane</keyword>